<reference evidence="1" key="1">
    <citation type="journal article" date="2014" name="PLoS Pathog.">
        <title>Expression profiling during Arabidopsis/downy mildew interaction reveals a highly-expressed effector that attenuates responses to salicylic acid.</title>
        <authorList>
            <person name="Asai S."/>
            <person name="Rallapalli G."/>
            <person name="Piquerez S.J.M."/>
            <person name="Caillaud M.C."/>
            <person name="Furzer O.J."/>
            <person name="Ishaque N."/>
            <person name="Wirthmueller L."/>
            <person name="Fabro G."/>
            <person name="Shirasu K."/>
            <person name="Jones J.D.G."/>
        </authorList>
    </citation>
    <scope>NUCLEOTIDE SEQUENCE</scope>
    <source>
        <strain evidence="1">Emoy2</strain>
    </source>
</reference>
<proteinExistence type="evidence at transcript level"/>
<name>A0A090BFM4_HYAAE</name>
<accession>A0A090BFM4</accession>
<dbReference type="AlphaFoldDB" id="A0A090BFM4"/>
<evidence type="ECO:0000313" key="1">
    <source>
        <dbReference type="EMBL" id="BAP69065.1"/>
    </source>
</evidence>
<sequence>MSYLTCFRLIVIATAKYEVTTSRRVACRCYCCAKWHHTWSRYLRTWQGSELALESALSRICCRQLRSRLVLSLQKKNSSNPLKG</sequence>
<protein>
    <submittedName>
        <fullName evidence="1">RxLR effector candidate protein</fullName>
    </submittedName>
</protein>
<organism evidence="1">
    <name type="scientific">Hyaloperonospora arabidopsidis (strain Emoy2)</name>
    <name type="common">Downy mildew agent</name>
    <name type="synonym">Peronospora arabidopsidis</name>
    <dbReference type="NCBI Taxonomy" id="559515"/>
    <lineage>
        <taxon>Eukaryota</taxon>
        <taxon>Sar</taxon>
        <taxon>Stramenopiles</taxon>
        <taxon>Oomycota</taxon>
        <taxon>Peronosporomycetes</taxon>
        <taxon>Peronosporales</taxon>
        <taxon>Peronosporaceae</taxon>
        <taxon>Hyaloperonospora</taxon>
    </lineage>
</organism>
<gene>
    <name evidence="1" type="primary">HaRxLL165</name>
</gene>
<dbReference type="EMBL" id="AB922489">
    <property type="protein sequence ID" value="BAP69065.1"/>
    <property type="molecule type" value="mRNA"/>
</dbReference>
<feature type="non-terminal residue" evidence="1">
    <location>
        <position position="84"/>
    </location>
</feature>